<dbReference type="EMBL" id="MU089841">
    <property type="protein sequence ID" value="KAF7849191.1"/>
    <property type="molecule type" value="Genomic_DNA"/>
</dbReference>
<dbReference type="SMART" id="SM00855">
    <property type="entry name" value="PGAM"/>
    <property type="match status" value="1"/>
</dbReference>
<gene>
    <name evidence="1" type="ORF">BT93_L1092</name>
</gene>
<accession>A0A8T0CND4</accession>
<evidence type="ECO:0000313" key="1">
    <source>
        <dbReference type="EMBL" id="KAF7849191.1"/>
    </source>
</evidence>
<evidence type="ECO:0000313" key="2">
    <source>
        <dbReference type="Proteomes" id="UP000806378"/>
    </source>
</evidence>
<dbReference type="OrthoDB" id="1467806at2759"/>
<dbReference type="InterPro" id="IPR051710">
    <property type="entry name" value="Phosphatase_SH3-domain"/>
</dbReference>
<reference evidence="1" key="1">
    <citation type="submission" date="2020-05" db="EMBL/GenBank/DDBJ databases">
        <title>WGS assembly of Corymbia citriodora subspecies variegata.</title>
        <authorList>
            <person name="Barry K."/>
            <person name="Hundley H."/>
            <person name="Shu S."/>
            <person name="Jenkins J."/>
            <person name="Grimwood J."/>
            <person name="Baten A."/>
        </authorList>
    </citation>
    <scope>NUCLEOTIDE SEQUENCE</scope>
    <source>
        <strain evidence="1">CV2-018</strain>
    </source>
</reference>
<keyword evidence="2" id="KW-1185">Reference proteome</keyword>
<dbReference type="AlphaFoldDB" id="A0A8T0CND4"/>
<name>A0A8T0CND4_CORYI</name>
<dbReference type="Pfam" id="PF00300">
    <property type="entry name" value="His_Phos_1"/>
    <property type="match status" value="2"/>
</dbReference>
<dbReference type="Gene3D" id="3.40.50.1240">
    <property type="entry name" value="Phosphoglycerate mutase-like"/>
    <property type="match status" value="1"/>
</dbReference>
<dbReference type="PANTHER" id="PTHR16469">
    <property type="entry name" value="UBIQUITIN-ASSOCIATED AND SH3 DOMAIN-CONTAINING BA-RELATED"/>
    <property type="match status" value="1"/>
</dbReference>
<protein>
    <submittedName>
        <fullName evidence="1">Uncharacterized protein</fullName>
    </submittedName>
</protein>
<dbReference type="InterPro" id="IPR029033">
    <property type="entry name" value="His_PPase_superfam"/>
</dbReference>
<dbReference type="CDD" id="cd07040">
    <property type="entry name" value="HP"/>
    <property type="match status" value="1"/>
</dbReference>
<dbReference type="PANTHER" id="PTHR16469:SF27">
    <property type="entry name" value="UBIQUITIN-ASSOCIATED AND SH3 DOMAIN-CONTAINING BA-RELATED"/>
    <property type="match status" value="1"/>
</dbReference>
<organism evidence="1 2">
    <name type="scientific">Corymbia citriodora subsp. variegata</name>
    <dbReference type="NCBI Taxonomy" id="360336"/>
    <lineage>
        <taxon>Eukaryota</taxon>
        <taxon>Viridiplantae</taxon>
        <taxon>Streptophyta</taxon>
        <taxon>Embryophyta</taxon>
        <taxon>Tracheophyta</taxon>
        <taxon>Spermatophyta</taxon>
        <taxon>Magnoliopsida</taxon>
        <taxon>eudicotyledons</taxon>
        <taxon>Gunneridae</taxon>
        <taxon>Pentapetalae</taxon>
        <taxon>rosids</taxon>
        <taxon>malvids</taxon>
        <taxon>Myrtales</taxon>
        <taxon>Myrtaceae</taxon>
        <taxon>Myrtoideae</taxon>
        <taxon>Eucalypteae</taxon>
        <taxon>Corymbia</taxon>
    </lineage>
</organism>
<dbReference type="InterPro" id="IPR013078">
    <property type="entry name" value="His_Pase_superF_clade-1"/>
</dbReference>
<dbReference type="Proteomes" id="UP000806378">
    <property type="component" value="Unassembled WGS sequence"/>
</dbReference>
<dbReference type="SUPFAM" id="SSF53254">
    <property type="entry name" value="Phosphoglycerate mutase-like"/>
    <property type="match status" value="1"/>
</dbReference>
<dbReference type="Gramene" id="rna-gnl|WGS:JABURB|Cocit.L1092.1">
    <property type="protein sequence ID" value="cds-KAF7849191.1"/>
    <property type="gene ID" value="gene-BT93_L1092"/>
</dbReference>
<sequence>MASTVEPEQFTGHHCQHVLVMRHSDRADHGVDESWGTRVPRPWDAPLTNAGRTKALEIGKELRAELGFPIHRLITSPFRRCIETAGELITGLSTEGEKATNGVLDDGNSADSSTSGIKVSIEYGMSEVLNDVALWYHPTDCNSWGFDIKRLESSFPPGVVDLAPHRVFKELPQWGESESRARDRFLYTIHSLVDRYPQENILFVTHGDAVKAAVSTYWKEARGHDIRIDYCGSARLKRQIIRNGNSFTAKKFEVATDPKETGIKRKPM</sequence>
<proteinExistence type="predicted"/>
<comment type="caution">
    <text evidence="1">The sequence shown here is derived from an EMBL/GenBank/DDBJ whole genome shotgun (WGS) entry which is preliminary data.</text>
</comment>